<dbReference type="InterPro" id="IPR020846">
    <property type="entry name" value="MFS_dom"/>
</dbReference>
<dbReference type="PROSITE" id="PS50850">
    <property type="entry name" value="MFS"/>
    <property type="match status" value="1"/>
</dbReference>
<dbReference type="PANTHER" id="PTHR43124">
    <property type="entry name" value="PURINE EFFLUX PUMP PBUE"/>
    <property type="match status" value="1"/>
</dbReference>
<evidence type="ECO:0000256" key="2">
    <source>
        <dbReference type="ARBA" id="ARBA00022475"/>
    </source>
</evidence>
<feature type="transmembrane region" description="Helical" evidence="7">
    <location>
        <begin position="50"/>
        <end position="70"/>
    </location>
</feature>
<dbReference type="InterPro" id="IPR011701">
    <property type="entry name" value="MFS"/>
</dbReference>
<dbReference type="Gene3D" id="1.20.1250.20">
    <property type="entry name" value="MFS general substrate transporter like domains"/>
    <property type="match status" value="1"/>
</dbReference>
<keyword evidence="2" id="KW-1003">Cell membrane</keyword>
<feature type="transmembrane region" description="Helical" evidence="7">
    <location>
        <begin position="211"/>
        <end position="240"/>
    </location>
</feature>
<dbReference type="GO" id="GO:0005886">
    <property type="term" value="C:plasma membrane"/>
    <property type="evidence" value="ECO:0007669"/>
    <property type="project" value="UniProtKB-SubCell"/>
</dbReference>
<dbReference type="Pfam" id="PF07690">
    <property type="entry name" value="MFS_1"/>
    <property type="match status" value="1"/>
</dbReference>
<dbReference type="PANTHER" id="PTHR43124:SF3">
    <property type="entry name" value="CHLORAMPHENICOL EFFLUX PUMP RV0191"/>
    <property type="match status" value="1"/>
</dbReference>
<feature type="transmembrane region" description="Helical" evidence="7">
    <location>
        <begin position="140"/>
        <end position="159"/>
    </location>
</feature>
<name>A0AAU8FXU7_9MICO</name>
<dbReference type="GO" id="GO:0022857">
    <property type="term" value="F:transmembrane transporter activity"/>
    <property type="evidence" value="ECO:0007669"/>
    <property type="project" value="InterPro"/>
</dbReference>
<feature type="transmembrane region" description="Helical" evidence="7">
    <location>
        <begin position="82"/>
        <end position="109"/>
    </location>
</feature>
<feature type="transmembrane region" description="Helical" evidence="7">
    <location>
        <begin position="301"/>
        <end position="324"/>
    </location>
</feature>
<protein>
    <submittedName>
        <fullName evidence="9">MFS transporter</fullName>
    </submittedName>
</protein>
<keyword evidence="5 7" id="KW-0472">Membrane</keyword>
<accession>A0AAU8FXU7</accession>
<evidence type="ECO:0000256" key="1">
    <source>
        <dbReference type="ARBA" id="ARBA00004651"/>
    </source>
</evidence>
<proteinExistence type="predicted"/>
<feature type="transmembrane region" description="Helical" evidence="7">
    <location>
        <begin position="246"/>
        <end position="266"/>
    </location>
</feature>
<feature type="compositionally biased region" description="Low complexity" evidence="6">
    <location>
        <begin position="407"/>
        <end position="416"/>
    </location>
</feature>
<evidence type="ECO:0000256" key="5">
    <source>
        <dbReference type="ARBA" id="ARBA00023136"/>
    </source>
</evidence>
<reference evidence="9" key="1">
    <citation type="submission" date="2024-06" db="EMBL/GenBank/DDBJ databases">
        <title>Complete genome sequence of the cellulolytic actinobacterium, Cellulosimicrobium ES-005.</title>
        <authorList>
            <person name="Matthews C.T."/>
            <person name="Underwood K.D."/>
            <person name="Ghanchi K.M."/>
            <person name="Fields S.D."/>
            <person name="Gardner S.G."/>
        </authorList>
    </citation>
    <scope>NUCLEOTIDE SEQUENCE</scope>
    <source>
        <strain evidence="9">ES-005</strain>
    </source>
</reference>
<dbReference type="EMBL" id="CP159290">
    <property type="protein sequence ID" value="XCH28314.1"/>
    <property type="molecule type" value="Genomic_DNA"/>
</dbReference>
<evidence type="ECO:0000313" key="9">
    <source>
        <dbReference type="EMBL" id="XCH28314.1"/>
    </source>
</evidence>
<feature type="transmembrane region" description="Helical" evidence="7">
    <location>
        <begin position="364"/>
        <end position="383"/>
    </location>
</feature>
<evidence type="ECO:0000256" key="4">
    <source>
        <dbReference type="ARBA" id="ARBA00022989"/>
    </source>
</evidence>
<dbReference type="InterPro" id="IPR036259">
    <property type="entry name" value="MFS_trans_sf"/>
</dbReference>
<feature type="transmembrane region" description="Helical" evidence="7">
    <location>
        <begin position="115"/>
        <end position="133"/>
    </location>
</feature>
<feature type="domain" description="Major facilitator superfamily (MFS) profile" evidence="8">
    <location>
        <begin position="16"/>
        <end position="387"/>
    </location>
</feature>
<dbReference type="AlphaFoldDB" id="A0AAU8FXU7"/>
<dbReference type="SUPFAM" id="SSF103473">
    <property type="entry name" value="MFS general substrate transporter"/>
    <property type="match status" value="1"/>
</dbReference>
<dbReference type="RefSeq" id="WP_353706883.1">
    <property type="nucleotide sequence ID" value="NZ_CP159290.1"/>
</dbReference>
<evidence type="ECO:0000259" key="8">
    <source>
        <dbReference type="PROSITE" id="PS50850"/>
    </source>
</evidence>
<evidence type="ECO:0000256" key="7">
    <source>
        <dbReference type="SAM" id="Phobius"/>
    </source>
</evidence>
<feature type="transmembrane region" description="Helical" evidence="7">
    <location>
        <begin position="278"/>
        <end position="295"/>
    </location>
</feature>
<sequence length="429" mass="42103">MTAPFRPGTVREAAGGIVALGLATFVAITTELVPVGLLPLLSADLDVTESVAGLLVTAYAVMVAALAVPLTLGTARLPRKGLLLTTLVLYTVSNVLVAVAPTFAVVAAARALGGASHAVFFSVSIGYASRLVLPHLTGRALSLVTTGAAVGFVLGVPLTTTLGTAIGWRPAFGVLAGACALATVLIAFLLPPVPGGGAPPSDASSASRRSALAVATTTNALTYLGQYTVYTFVSLLLLGAGLQESALGPALLVLGALGLVGTAFAAARLDHRPRRTTVVTLVAVVAGMLAVGLAFPGTVGVLVAIGVWSAGFGAVAPVFQAAAIRAHGASPDLTGALVNASSNVGIGGGAALGALVLARSGLDVVPLLGAGIVAGALVVVLVARRTFPARPTAATAVADVSTADAPVADAPVADAPGPEMPSDQEGPRA</sequence>
<keyword evidence="3 7" id="KW-0812">Transmembrane</keyword>
<feature type="transmembrane region" description="Helical" evidence="7">
    <location>
        <begin position="336"/>
        <end position="358"/>
    </location>
</feature>
<comment type="subcellular location">
    <subcellularLocation>
        <location evidence="1">Cell membrane</location>
        <topology evidence="1">Multi-pass membrane protein</topology>
    </subcellularLocation>
</comment>
<evidence type="ECO:0000256" key="6">
    <source>
        <dbReference type="SAM" id="MobiDB-lite"/>
    </source>
</evidence>
<feature type="region of interest" description="Disordered" evidence="6">
    <location>
        <begin position="407"/>
        <end position="429"/>
    </location>
</feature>
<organism evidence="9">
    <name type="scientific">Cellulosimicrobium sp. ES-005</name>
    <dbReference type="NCBI Taxonomy" id="3163031"/>
    <lineage>
        <taxon>Bacteria</taxon>
        <taxon>Bacillati</taxon>
        <taxon>Actinomycetota</taxon>
        <taxon>Actinomycetes</taxon>
        <taxon>Micrococcales</taxon>
        <taxon>Promicromonosporaceae</taxon>
        <taxon>Cellulosimicrobium</taxon>
    </lineage>
</organism>
<dbReference type="InterPro" id="IPR050189">
    <property type="entry name" value="MFS_Efflux_Transporters"/>
</dbReference>
<feature type="transmembrane region" description="Helical" evidence="7">
    <location>
        <begin position="12"/>
        <end position="30"/>
    </location>
</feature>
<evidence type="ECO:0000256" key="3">
    <source>
        <dbReference type="ARBA" id="ARBA00022692"/>
    </source>
</evidence>
<feature type="transmembrane region" description="Helical" evidence="7">
    <location>
        <begin position="171"/>
        <end position="190"/>
    </location>
</feature>
<gene>
    <name evidence="9" type="ORF">ABRQ22_11920</name>
</gene>
<keyword evidence="4 7" id="KW-1133">Transmembrane helix</keyword>